<dbReference type="OrthoDB" id="2661847at2"/>
<dbReference type="Proteomes" id="UP000288943">
    <property type="component" value="Chromosome"/>
</dbReference>
<evidence type="ECO:0000313" key="1">
    <source>
        <dbReference type="EMBL" id="MCY9597144.1"/>
    </source>
</evidence>
<protein>
    <submittedName>
        <fullName evidence="1">DUF5986 family protein</fullName>
    </submittedName>
</protein>
<reference evidence="2 3" key="1">
    <citation type="submission" date="2018-01" db="EMBL/GenBank/DDBJ databases">
        <title>The whole genome sequencing and assembly of Paenibacillus chitinolyticus KCCM 41400 strain.</title>
        <authorList>
            <person name="Kim J.-Y."/>
            <person name="Park M.-K."/>
            <person name="Lee Y.-J."/>
            <person name="Yi H."/>
            <person name="Bahn Y.-S."/>
            <person name="Kim J.F."/>
            <person name="Lee D.-W."/>
        </authorList>
    </citation>
    <scope>NUCLEOTIDE SEQUENCE [LARGE SCALE GENOMIC DNA]</scope>
    <source>
        <strain evidence="2 3">KCCM 41400</strain>
    </source>
</reference>
<dbReference type="InterPro" id="IPR046028">
    <property type="entry name" value="DUF5986"/>
</dbReference>
<dbReference type="KEGG" id="pchi:PC41400_01735"/>
<organism evidence="2 3">
    <name type="scientific">Paenibacillus chitinolyticus</name>
    <dbReference type="NCBI Taxonomy" id="79263"/>
    <lineage>
        <taxon>Bacteria</taxon>
        <taxon>Bacillati</taxon>
        <taxon>Bacillota</taxon>
        <taxon>Bacilli</taxon>
        <taxon>Bacillales</taxon>
        <taxon>Paenibacillaceae</taxon>
        <taxon>Paenibacillus</taxon>
    </lineage>
</organism>
<keyword evidence="4" id="KW-1185">Reference proteome</keyword>
<gene>
    <name evidence="1" type="ORF">M5X16_15395</name>
    <name evidence="2" type="ORF">PC41400_01735</name>
</gene>
<accession>A0A410WQ52</accession>
<dbReference type="AlphaFoldDB" id="A0A410WQ52"/>
<dbReference type="Proteomes" id="UP001527202">
    <property type="component" value="Unassembled WGS sequence"/>
</dbReference>
<reference evidence="1 4" key="2">
    <citation type="submission" date="2022-05" db="EMBL/GenBank/DDBJ databases">
        <title>Genome Sequencing of Bee-Associated Microbes.</title>
        <authorList>
            <person name="Dunlap C."/>
        </authorList>
    </citation>
    <scope>NUCLEOTIDE SEQUENCE [LARGE SCALE GENOMIC DNA]</scope>
    <source>
        <strain evidence="1 4">NRRL B-23120</strain>
    </source>
</reference>
<dbReference type="RefSeq" id="WP_042231802.1">
    <property type="nucleotide sequence ID" value="NZ_CP026520.1"/>
</dbReference>
<evidence type="ECO:0000313" key="4">
    <source>
        <dbReference type="Proteomes" id="UP001527202"/>
    </source>
</evidence>
<dbReference type="GeneID" id="95373535"/>
<proteinExistence type="predicted"/>
<evidence type="ECO:0000313" key="2">
    <source>
        <dbReference type="EMBL" id="QAV16485.1"/>
    </source>
</evidence>
<dbReference type="EMBL" id="CP026520">
    <property type="protein sequence ID" value="QAV16485.1"/>
    <property type="molecule type" value="Genomic_DNA"/>
</dbReference>
<evidence type="ECO:0000313" key="3">
    <source>
        <dbReference type="Proteomes" id="UP000288943"/>
    </source>
</evidence>
<sequence>MDNNTLSIPMADNYKTIIIDAIRNANKKDIMEFRMERKVETFNSVHFLKWDFINTNIIRTLPSDQFQCVKVKRGPLWELVLIYDKETKYLYAAMQEKRFRQLSERLYKETVHYIDALSSKNNDLEADVDLNPAKQIYLFDTENVDWNEQVEYELKLMLHLLEGEVTRFVLVTFSTDKGEIASVNAIMPNAELEIAYEENWNEFITADFSTAFELQGTTSEHEEEIFVGLREGVVSHQHDDLVQLRNDEMEKEG</sequence>
<dbReference type="EMBL" id="JAMDMJ010000018">
    <property type="protein sequence ID" value="MCY9597144.1"/>
    <property type="molecule type" value="Genomic_DNA"/>
</dbReference>
<dbReference type="Pfam" id="PF19448">
    <property type="entry name" value="DUF5986"/>
    <property type="match status" value="1"/>
</dbReference>
<name>A0A410WQ52_9BACL</name>